<dbReference type="PANTHER" id="PTHR13024">
    <property type="entry name" value="MICROSOMAL TRIGLYCERIDE TRANSFER PROTEIN, LARGE SUBUNIT"/>
    <property type="match status" value="1"/>
</dbReference>
<feature type="compositionally biased region" description="Low complexity" evidence="2">
    <location>
        <begin position="633"/>
        <end position="645"/>
    </location>
</feature>
<dbReference type="InterPro" id="IPR001747">
    <property type="entry name" value="Vitellogenin_N"/>
</dbReference>
<feature type="compositionally biased region" description="Acidic residues" evidence="2">
    <location>
        <begin position="292"/>
        <end position="302"/>
    </location>
</feature>
<dbReference type="Pfam" id="PF01347">
    <property type="entry name" value="Vitellogenin_N"/>
    <property type="match status" value="1"/>
</dbReference>
<evidence type="ECO:0000256" key="2">
    <source>
        <dbReference type="SAM" id="MobiDB-lite"/>
    </source>
</evidence>
<evidence type="ECO:0000313" key="5">
    <source>
        <dbReference type="EMBL" id="KAH9628743.1"/>
    </source>
</evidence>
<dbReference type="GO" id="GO:0042157">
    <property type="term" value="P:lipoprotein metabolic process"/>
    <property type="evidence" value="ECO:0007669"/>
    <property type="project" value="TreeGrafter"/>
</dbReference>
<organism evidence="5 6">
    <name type="scientific">Spodoptera exigua</name>
    <name type="common">Beet armyworm</name>
    <name type="synonym">Noctua fulgens</name>
    <dbReference type="NCBI Taxonomy" id="7107"/>
    <lineage>
        <taxon>Eukaryota</taxon>
        <taxon>Metazoa</taxon>
        <taxon>Ecdysozoa</taxon>
        <taxon>Arthropoda</taxon>
        <taxon>Hexapoda</taxon>
        <taxon>Insecta</taxon>
        <taxon>Pterygota</taxon>
        <taxon>Neoptera</taxon>
        <taxon>Endopterygota</taxon>
        <taxon>Lepidoptera</taxon>
        <taxon>Glossata</taxon>
        <taxon>Ditrysia</taxon>
        <taxon>Noctuoidea</taxon>
        <taxon>Noctuidae</taxon>
        <taxon>Amphipyrinae</taxon>
        <taxon>Spodoptera</taxon>
    </lineage>
</organism>
<dbReference type="GO" id="GO:0005794">
    <property type="term" value="C:Golgi apparatus"/>
    <property type="evidence" value="ECO:0007669"/>
    <property type="project" value="TreeGrafter"/>
</dbReference>
<feature type="region of interest" description="Disordered" evidence="2">
    <location>
        <begin position="579"/>
        <end position="651"/>
    </location>
</feature>
<feature type="region of interest" description="Disordered" evidence="2">
    <location>
        <begin position="278"/>
        <end position="302"/>
    </location>
</feature>
<dbReference type="GO" id="GO:0005548">
    <property type="term" value="F:phospholipid transporter activity"/>
    <property type="evidence" value="ECO:0007669"/>
    <property type="project" value="InterPro"/>
</dbReference>
<dbReference type="InterPro" id="IPR015816">
    <property type="entry name" value="Vitellinogen_b-sht_N"/>
</dbReference>
<feature type="compositionally biased region" description="Acidic residues" evidence="2">
    <location>
        <begin position="790"/>
        <end position="808"/>
    </location>
</feature>
<proteinExistence type="predicted"/>
<dbReference type="SUPFAM" id="SSF56968">
    <property type="entry name" value="Lipovitellin-phosvitin complex, beta-sheet shell regions"/>
    <property type="match status" value="1"/>
</dbReference>
<feature type="domain" description="Vitellogenin" evidence="4">
    <location>
        <begin position="57"/>
        <end position="175"/>
    </location>
</feature>
<evidence type="ECO:0000313" key="6">
    <source>
        <dbReference type="Proteomes" id="UP000814243"/>
    </source>
</evidence>
<keyword evidence="1 3" id="KW-0732">Signal</keyword>
<feature type="compositionally biased region" description="Basic and acidic residues" evidence="2">
    <location>
        <begin position="579"/>
        <end position="588"/>
    </location>
</feature>
<dbReference type="EMBL" id="JACEFF010000897">
    <property type="protein sequence ID" value="KAH9628743.1"/>
    <property type="molecule type" value="Genomic_DNA"/>
</dbReference>
<feature type="chain" id="PRO_5037334224" description="Vitellogenin domain-containing protein" evidence="3">
    <location>
        <begin position="24"/>
        <end position="814"/>
    </location>
</feature>
<feature type="region of interest" description="Disordered" evidence="2">
    <location>
        <begin position="787"/>
        <end position="814"/>
    </location>
</feature>
<dbReference type="GO" id="GO:0016323">
    <property type="term" value="C:basolateral plasma membrane"/>
    <property type="evidence" value="ECO:0007669"/>
    <property type="project" value="TreeGrafter"/>
</dbReference>
<feature type="region of interest" description="Disordered" evidence="2">
    <location>
        <begin position="736"/>
        <end position="760"/>
    </location>
</feature>
<feature type="compositionally biased region" description="Pro residues" evidence="2">
    <location>
        <begin position="736"/>
        <end position="745"/>
    </location>
</feature>
<evidence type="ECO:0000256" key="1">
    <source>
        <dbReference type="ARBA" id="ARBA00022729"/>
    </source>
</evidence>
<evidence type="ECO:0000256" key="3">
    <source>
        <dbReference type="SAM" id="SignalP"/>
    </source>
</evidence>
<dbReference type="PANTHER" id="PTHR13024:SF0">
    <property type="entry name" value="MICROSOMAL TRIACYLGLYCEROL TRANSFER PROTEIN"/>
    <property type="match status" value="1"/>
</dbReference>
<comment type="caution">
    <text evidence="5">The sequence shown here is derived from an EMBL/GenBank/DDBJ whole genome shotgun (WGS) entry which is preliminary data.</text>
</comment>
<feature type="region of interest" description="Disordered" evidence="2">
    <location>
        <begin position="333"/>
        <end position="356"/>
    </location>
</feature>
<accession>A0A922S9G5</accession>
<feature type="signal peptide" evidence="3">
    <location>
        <begin position="1"/>
        <end position="23"/>
    </location>
</feature>
<evidence type="ECO:0000259" key="4">
    <source>
        <dbReference type="Pfam" id="PF01347"/>
    </source>
</evidence>
<protein>
    <recommendedName>
        <fullName evidence="4">Vitellogenin domain-containing protein</fullName>
    </recommendedName>
</protein>
<sequence>MGVGVWCVVVWASLVGLAGLAEPAELTGPRPWRALGAAADYRLETTLQLNDAARSVKEVGYKLRARLRLRPLWARDASDYLLQFQLISPKLFLRGKHVNADFMPYDSVWDSVGDTTFYAYWSHGLIKEAYLNPNELPDVANYQKAVLSLFQFQMLSGDHNETDVSGSCDVLYETISTDVFRKIKRRCLGDEEAGVVSARRLARYSLGENSGKAGLQIQQLHAEELLAVGHAKLGLKLRSWHSLQRDEEAPPAPASPLASDLTAALELIPSILRIEPLTLRPEQAEPGQPAHDDDEEDDEVEVAEPARVYSSVASPQEGAVLDALRLAEEAREASWAPPPCWPPPPPPRAPLRRARRPRRRPLRGLARCRDPACRAPRLLALANLRAPVADVLLEHARRADAAAPAALVALQAAPAAALGAAQLHRLEHLALNRTAPLDVRAAALDLLVQRRADLPASLAALAAALYAERGLAAHELRRVLWGAWRRWPRSRRLRALPGQLGGALRGWDAAAPGGSSSVLARAPGWACGGWRADLLALQVARAGLLRRGAVRLQARDPLGAAHDVLSVSAIALCTHRVDSSTAREDGARRGARGRAGAERGGRAPVRRGAVPRPGRAAGPRVGRHGQRAHGRAARAVGGPGAARPPGAGGWAVGARVHPRRRLAGAGRARHAVAVDAQRARPSCGCAPAWRPTRACECAERAWRWRPRRACSWRRAWRWRPTWTSTPAWRCACAPPRPAGAAPPPELRAEGGEGGALRVRRRRAERTRLEGRTLALGRPNDVTCRTLLAADEGDDEDDAEADDEAEDADPLLTAP</sequence>
<feature type="compositionally biased region" description="Pro residues" evidence="2">
    <location>
        <begin position="336"/>
        <end position="349"/>
    </location>
</feature>
<feature type="compositionally biased region" description="Basic residues" evidence="2">
    <location>
        <begin position="621"/>
        <end position="632"/>
    </location>
</feature>
<dbReference type="GO" id="GO:0005783">
    <property type="term" value="C:endoplasmic reticulum"/>
    <property type="evidence" value="ECO:0007669"/>
    <property type="project" value="TreeGrafter"/>
</dbReference>
<dbReference type="InterPro" id="IPR039988">
    <property type="entry name" value="MTTP"/>
</dbReference>
<dbReference type="Gene3D" id="2.30.230.10">
    <property type="entry name" value="Lipovitellin, beta-sheet shell regions, chain A"/>
    <property type="match status" value="1"/>
</dbReference>
<dbReference type="AlphaFoldDB" id="A0A922S9G5"/>
<name>A0A922S9G5_SPOEX</name>
<gene>
    <name evidence="5" type="ORF">HF086_003697</name>
</gene>
<reference evidence="5" key="1">
    <citation type="journal article" date="2021" name="G3 (Bethesda)">
        <title>Genome and transcriptome analysis of the beet armyworm Spodoptera exigua reveals targets for pest control. .</title>
        <authorList>
            <person name="Simon S."/>
            <person name="Breeschoten T."/>
            <person name="Jansen H.J."/>
            <person name="Dirks R.P."/>
            <person name="Schranz M.E."/>
            <person name="Ros V.I.D."/>
        </authorList>
    </citation>
    <scope>NUCLEOTIDE SEQUENCE</scope>
    <source>
        <strain evidence="5">TB_SE_WUR_2020</strain>
    </source>
</reference>
<dbReference type="Proteomes" id="UP000814243">
    <property type="component" value="Unassembled WGS sequence"/>
</dbReference>
<dbReference type="InterPro" id="IPR015819">
    <property type="entry name" value="Lipid_transp_b-sht_shell"/>
</dbReference>
<feature type="compositionally biased region" description="Low complexity" evidence="2">
    <location>
        <begin position="602"/>
        <end position="620"/>
    </location>
</feature>